<dbReference type="NCBIfam" id="TIGR01460">
    <property type="entry name" value="HAD-SF-IIA"/>
    <property type="match status" value="1"/>
</dbReference>
<dbReference type="PANTHER" id="PTHR14269:SF4">
    <property type="entry name" value="CAT EYE SYNDROME CRITICAL REGION PROTEIN 5"/>
    <property type="match status" value="1"/>
</dbReference>
<dbReference type="NCBIfam" id="TIGR01456">
    <property type="entry name" value="CECR5"/>
    <property type="match status" value="1"/>
</dbReference>
<organism evidence="1 2">
    <name type="scientific">Vanrija albida</name>
    <dbReference type="NCBI Taxonomy" id="181172"/>
    <lineage>
        <taxon>Eukaryota</taxon>
        <taxon>Fungi</taxon>
        <taxon>Dikarya</taxon>
        <taxon>Basidiomycota</taxon>
        <taxon>Agaricomycotina</taxon>
        <taxon>Tremellomycetes</taxon>
        <taxon>Trichosporonales</taxon>
        <taxon>Trichosporonaceae</taxon>
        <taxon>Vanrija</taxon>
    </lineage>
</organism>
<evidence type="ECO:0000313" key="1">
    <source>
        <dbReference type="EMBL" id="KAL1413367.1"/>
    </source>
</evidence>
<dbReference type="InterPro" id="IPR050324">
    <property type="entry name" value="CDP-alcohol_PTase-I"/>
</dbReference>
<dbReference type="EMBL" id="JBBXJM010000001">
    <property type="protein sequence ID" value="KAL1413367.1"/>
    <property type="molecule type" value="Genomic_DNA"/>
</dbReference>
<keyword evidence="2" id="KW-1185">Reference proteome</keyword>
<reference evidence="1 2" key="1">
    <citation type="submission" date="2023-08" db="EMBL/GenBank/DDBJ databases">
        <title>Annotated Genome Sequence of Vanrija albida AlHP1.</title>
        <authorList>
            <person name="Herzog R."/>
        </authorList>
    </citation>
    <scope>NUCLEOTIDE SEQUENCE [LARGE SCALE GENOMIC DNA]</scope>
    <source>
        <strain evidence="1 2">AlHP1</strain>
    </source>
</reference>
<comment type="caution">
    <text evidence="1">The sequence shown here is derived from an EMBL/GenBank/DDBJ whole genome shotgun (WGS) entry which is preliminary data.</text>
</comment>
<dbReference type="Pfam" id="PF13242">
    <property type="entry name" value="Hydrolase_like"/>
    <property type="match status" value="1"/>
</dbReference>
<dbReference type="InterPro" id="IPR006353">
    <property type="entry name" value="HAD-SF_hydro_IIA_CECR5"/>
</dbReference>
<name>A0ABR3QFD0_9TREE</name>
<dbReference type="SUPFAM" id="SSF56784">
    <property type="entry name" value="HAD-like"/>
    <property type="match status" value="1"/>
</dbReference>
<dbReference type="Pfam" id="PF13344">
    <property type="entry name" value="Hydrolase_6"/>
    <property type="match status" value="1"/>
</dbReference>
<gene>
    <name evidence="1" type="ORF">Q8F55_001127</name>
</gene>
<dbReference type="RefSeq" id="XP_069213311.1">
    <property type="nucleotide sequence ID" value="XM_069349767.1"/>
</dbReference>
<sequence length="362" mass="39855">MVLLRAALAPRAAASVRRLSTIATPRKLAFAFDIDGVLKQGKHVLPQARRVMRLLSGADGRLDAPVPFLLMTNGGGVTDERRRQLLSKDMGLELSPNQLVQSHTPLAPVMAEYADTPVLVVGGKGFAARDVAESYGLKRAYVAQDILHWNPSVWDKAKFDERDHDLVRRDIDFSTTPLRAIFVLHDSYDWGRDLTLINELMQSDGGLLGTTRADRRSQPDGGEIPLWFSNPDLEWKSDYPVVRLGMGAFSTSVSAVYAAATGLTLPFTQYGKPHRPTYAFADAMLRRRAAELRGPGAENLNVYMIGDNPLSDIWGANNYGWDSVLVRTGVYPGGEPSHKPSFIADDVELAVQWAIENELAKA</sequence>
<accession>A0ABR3QFD0</accession>
<dbReference type="InterPro" id="IPR006357">
    <property type="entry name" value="HAD-SF_hydro_IIA"/>
</dbReference>
<proteinExistence type="predicted"/>
<dbReference type="GeneID" id="95982170"/>
<dbReference type="PANTHER" id="PTHR14269">
    <property type="entry name" value="CDP-DIACYLGLYCEROL--GLYCEROL-3-PHOSPHATE 3-PHOSPHATIDYLTRANSFERASE-RELATED"/>
    <property type="match status" value="1"/>
</dbReference>
<evidence type="ECO:0008006" key="3">
    <source>
        <dbReference type="Google" id="ProtNLM"/>
    </source>
</evidence>
<dbReference type="InterPro" id="IPR023214">
    <property type="entry name" value="HAD_sf"/>
</dbReference>
<dbReference type="Gene3D" id="3.40.50.1000">
    <property type="entry name" value="HAD superfamily/HAD-like"/>
    <property type="match status" value="2"/>
</dbReference>
<protein>
    <recommendedName>
        <fullName evidence="3">TIGR01456 family HAD hydrolase</fullName>
    </recommendedName>
</protein>
<dbReference type="Proteomes" id="UP001565368">
    <property type="component" value="Unassembled WGS sequence"/>
</dbReference>
<dbReference type="InterPro" id="IPR036412">
    <property type="entry name" value="HAD-like_sf"/>
</dbReference>
<evidence type="ECO:0000313" key="2">
    <source>
        <dbReference type="Proteomes" id="UP001565368"/>
    </source>
</evidence>